<reference evidence="8 9" key="1">
    <citation type="journal article" date="2011" name="Stand. Genomic Sci.">
        <title>Complete genome sequence of Mycobacterium sp. strain (Spyr1) and reclassification to Mycobacterium gilvum Spyr1.</title>
        <authorList>
            <person name="Kallimanis A."/>
            <person name="Karabika E."/>
            <person name="Mavromatis K."/>
            <person name="Lapidus A."/>
            <person name="Labutti K.M."/>
            <person name="Liolios K."/>
            <person name="Ivanova N."/>
            <person name="Goodwin L."/>
            <person name="Woyke T."/>
            <person name="Velentzas A.D."/>
            <person name="Perisynakis A."/>
            <person name="Ouzounis C.C."/>
            <person name="Kyrpides N.C."/>
            <person name="Koukkou A.I."/>
            <person name="Drainas C."/>
        </authorList>
    </citation>
    <scope>NUCLEOTIDE SEQUENCE [LARGE SCALE GENOMIC DNA]</scope>
    <source>
        <strain evidence="9">DSM 45189 / LMG 24558 / Spyr1</strain>
    </source>
</reference>
<name>E6TCR1_MYCSR</name>
<comment type="cofactor">
    <cofactor evidence="6">
        <name>Mg(2+)</name>
        <dbReference type="ChEBI" id="CHEBI:18420"/>
    </cofactor>
    <cofactor evidence="6">
        <name>Mn(2+)</name>
        <dbReference type="ChEBI" id="CHEBI:29035"/>
    </cofactor>
</comment>
<dbReference type="Proteomes" id="UP000008916">
    <property type="component" value="Chromosome"/>
</dbReference>
<comment type="pathway">
    <text evidence="6">Quinol/quinone metabolism; menaquinone biosynthesis.</text>
</comment>
<dbReference type="GO" id="GO:0030145">
    <property type="term" value="F:manganese ion binding"/>
    <property type="evidence" value="ECO:0007669"/>
    <property type="project" value="UniProtKB-UniRule"/>
</dbReference>
<dbReference type="AlphaFoldDB" id="E6TCR1"/>
<dbReference type="Gene3D" id="3.40.50.970">
    <property type="match status" value="2"/>
</dbReference>
<keyword evidence="6" id="KW-0474">Menaquinone biosynthesis</keyword>
<keyword evidence="2 6" id="KW-0479">Metal-binding</keyword>
<protein>
    <recommendedName>
        <fullName evidence="6">2-succinyl-5-enolpyruvyl-6-hydroxy-3-cyclohexene-1-carboxylate synthase</fullName>
        <shortName evidence="6">SEPHCHC synthase</shortName>
        <ecNumber evidence="6">2.2.1.9</ecNumber>
    </recommendedName>
    <alternativeName>
        <fullName evidence="6">Menaquinone biosynthesis protein MenD</fullName>
    </alternativeName>
</protein>
<dbReference type="InterPro" id="IPR004433">
    <property type="entry name" value="MenaQ_synth_MenD"/>
</dbReference>
<comment type="similarity">
    <text evidence="6">Belongs to the TPP enzyme family. MenD subfamily.</text>
</comment>
<evidence type="ECO:0000256" key="5">
    <source>
        <dbReference type="ARBA" id="ARBA00023211"/>
    </source>
</evidence>
<evidence type="ECO:0000313" key="8">
    <source>
        <dbReference type="EMBL" id="ADT97499.1"/>
    </source>
</evidence>
<dbReference type="CDD" id="cd07037">
    <property type="entry name" value="TPP_PYR_MenD"/>
    <property type="match status" value="1"/>
</dbReference>
<dbReference type="HAMAP" id="MF_01659">
    <property type="entry name" value="MenD"/>
    <property type="match status" value="1"/>
</dbReference>
<dbReference type="SUPFAM" id="SSF52518">
    <property type="entry name" value="Thiamin diphosphate-binding fold (THDP-binding)"/>
    <property type="match status" value="2"/>
</dbReference>
<comment type="catalytic activity">
    <reaction evidence="6">
        <text>isochorismate + 2-oxoglutarate + H(+) = 5-enolpyruvoyl-6-hydroxy-2-succinyl-cyclohex-3-ene-1-carboxylate + CO2</text>
        <dbReference type="Rhea" id="RHEA:25593"/>
        <dbReference type="ChEBI" id="CHEBI:15378"/>
        <dbReference type="ChEBI" id="CHEBI:16526"/>
        <dbReference type="ChEBI" id="CHEBI:16810"/>
        <dbReference type="ChEBI" id="CHEBI:29780"/>
        <dbReference type="ChEBI" id="CHEBI:58818"/>
        <dbReference type="EC" id="2.2.1.9"/>
    </reaction>
</comment>
<keyword evidence="4 6" id="KW-0786">Thiamine pyrophosphate</keyword>
<evidence type="ECO:0000256" key="4">
    <source>
        <dbReference type="ARBA" id="ARBA00023052"/>
    </source>
</evidence>
<dbReference type="GO" id="GO:0030976">
    <property type="term" value="F:thiamine pyrophosphate binding"/>
    <property type="evidence" value="ECO:0007669"/>
    <property type="project" value="UniProtKB-UniRule"/>
</dbReference>
<dbReference type="EC" id="2.2.1.9" evidence="6"/>
<dbReference type="UniPathway" id="UPA01057">
    <property type="reaction ID" value="UER00164"/>
</dbReference>
<dbReference type="GO" id="GO:0000287">
    <property type="term" value="F:magnesium ion binding"/>
    <property type="evidence" value="ECO:0007669"/>
    <property type="project" value="UniProtKB-UniRule"/>
</dbReference>
<dbReference type="InterPro" id="IPR012001">
    <property type="entry name" value="Thiamin_PyroP_enz_TPP-bd_dom"/>
</dbReference>
<comment type="cofactor">
    <cofactor evidence="6">
        <name>thiamine diphosphate</name>
        <dbReference type="ChEBI" id="CHEBI:58937"/>
    </cofactor>
    <text evidence="6">Binds 1 thiamine pyrophosphate per subunit.</text>
</comment>
<dbReference type="NCBIfam" id="TIGR00173">
    <property type="entry name" value="menD"/>
    <property type="match status" value="1"/>
</dbReference>
<dbReference type="CDD" id="cd02009">
    <property type="entry name" value="TPP_SHCHC_synthase"/>
    <property type="match status" value="1"/>
</dbReference>
<dbReference type="Gene3D" id="3.40.50.1220">
    <property type="entry name" value="TPP-binding domain"/>
    <property type="match status" value="1"/>
</dbReference>
<dbReference type="Pfam" id="PF02776">
    <property type="entry name" value="TPP_enzyme_N"/>
    <property type="match status" value="1"/>
</dbReference>
<evidence type="ECO:0000256" key="3">
    <source>
        <dbReference type="ARBA" id="ARBA00022842"/>
    </source>
</evidence>
<keyword evidence="9" id="KW-1185">Reference proteome</keyword>
<accession>E6TCR1</accession>
<organism evidence="8 9">
    <name type="scientific">Mycolicibacterium gilvum (strain DSM 45189 / LMG 24558 / Spyr1)</name>
    <name type="common">Mycobacterium gilvum</name>
    <dbReference type="NCBI Taxonomy" id="278137"/>
    <lineage>
        <taxon>Bacteria</taxon>
        <taxon>Bacillati</taxon>
        <taxon>Actinomycetota</taxon>
        <taxon>Actinomycetes</taxon>
        <taxon>Mycobacteriales</taxon>
        <taxon>Mycobacteriaceae</taxon>
        <taxon>Mycolicibacterium</taxon>
    </lineage>
</organism>
<dbReference type="KEGG" id="msp:Mspyr1_08000"/>
<dbReference type="HOGENOM" id="CLU_006051_4_1_11"/>
<evidence type="ECO:0000313" key="9">
    <source>
        <dbReference type="Proteomes" id="UP000008916"/>
    </source>
</evidence>
<dbReference type="EMBL" id="CP002385">
    <property type="protein sequence ID" value="ADT97499.1"/>
    <property type="molecule type" value="Genomic_DNA"/>
</dbReference>
<keyword evidence="1 6" id="KW-0808">Transferase</keyword>
<dbReference type="GO" id="GO:0009234">
    <property type="term" value="P:menaquinone biosynthetic process"/>
    <property type="evidence" value="ECO:0007669"/>
    <property type="project" value="UniProtKB-UniRule"/>
</dbReference>
<sequence>MVNPSTAQARVVVDELVRGGVRDVVLCPGSRNAPLAFALHDADRAGRLRLHVRIDERTAGFLAIGLAVAERAPVCVAMTSGTAVANLGPAVVEANYARVPLIVLTANRPYELLGTGANQTFEQLGYFGTQVRESISLGLAGDHADMGSLNAQWRSATCRVLVAAKGSRSANAGPVQFDIPLREPLVPDADDGSAYAPEGRPGGKEWTYTPAVTFDQPLEIDLTPDTVVIAGHGAGVHPNLAHLPTVAEPTAPYAQTPLHPLALSLIRPRQVIMLGRPTLHRSVSTLLADPAVPVFALTTGPRWPDVSGNSQATGTRAVTSGAASPEWLRRCAEVNRHAVEAVRGQLAAHPLTTGLHVAAVVADAVGPGDQLVLGASNPVRDIALVGFNTADVKVRSNRGVAGIDGTVSTAIGAALAHERATGGRTVALIGDLTFVHDSSGLLVGPTEPTPRKLTIVVSNDNGGGIFELLEQGDPRFSDVSSRIFGTPHDVDVGALCRAYHVESTQIEAGELAAALAEDFDGMRVLEVKADRSSLRALHASIKAGL</sequence>
<evidence type="ECO:0000259" key="7">
    <source>
        <dbReference type="Pfam" id="PF02776"/>
    </source>
</evidence>
<dbReference type="PANTHER" id="PTHR42916">
    <property type="entry name" value="2-SUCCINYL-5-ENOLPYRUVYL-6-HYDROXY-3-CYCLOHEXENE-1-CARBOXYLATE SYNTHASE"/>
    <property type="match status" value="1"/>
</dbReference>
<dbReference type="InterPro" id="IPR029061">
    <property type="entry name" value="THDP-binding"/>
</dbReference>
<dbReference type="GO" id="GO:0070204">
    <property type="term" value="F:2-succinyl-5-enolpyruvyl-6-hydroxy-3-cyclohexene-1-carboxylic-acid synthase activity"/>
    <property type="evidence" value="ECO:0007669"/>
    <property type="project" value="UniProtKB-UniRule"/>
</dbReference>
<dbReference type="PIRSF" id="PIRSF004983">
    <property type="entry name" value="MenD"/>
    <property type="match status" value="1"/>
</dbReference>
<evidence type="ECO:0000256" key="6">
    <source>
        <dbReference type="HAMAP-Rule" id="MF_01659"/>
    </source>
</evidence>
<comment type="pathway">
    <text evidence="6">Quinol/quinone metabolism; 1,4-dihydroxy-2-naphthoate biosynthesis; 1,4-dihydroxy-2-naphthoate from chorismate: step 2/7.</text>
</comment>
<dbReference type="UniPathway" id="UPA00079"/>
<comment type="subunit">
    <text evidence="6">Homodimer.</text>
</comment>
<dbReference type="PANTHER" id="PTHR42916:SF1">
    <property type="entry name" value="PROTEIN PHYLLO, CHLOROPLASTIC"/>
    <property type="match status" value="1"/>
</dbReference>
<gene>
    <name evidence="6" type="primary">menD</name>
    <name evidence="8" type="ordered locus">Mspyr1_08000</name>
</gene>
<keyword evidence="3 6" id="KW-0460">Magnesium</keyword>
<evidence type="ECO:0000256" key="2">
    <source>
        <dbReference type="ARBA" id="ARBA00022723"/>
    </source>
</evidence>
<comment type="function">
    <text evidence="6">Catalyzes the thiamine diphosphate-dependent decarboxylation of 2-oxoglutarate and the subsequent addition of the resulting succinic semialdehyde-thiamine pyrophosphate anion to isochorismate to yield 2-succinyl-5-enolpyruvyl-6-hydroxy-3-cyclohexene-1-carboxylate (SEPHCHC).</text>
</comment>
<evidence type="ECO:0000256" key="1">
    <source>
        <dbReference type="ARBA" id="ARBA00022679"/>
    </source>
</evidence>
<keyword evidence="5 6" id="KW-0464">Manganese</keyword>
<feature type="domain" description="Thiamine pyrophosphate enzyme N-terminal TPP-binding" evidence="7">
    <location>
        <begin position="9"/>
        <end position="123"/>
    </location>
</feature>
<proteinExistence type="inferred from homology"/>